<dbReference type="InterPro" id="IPR011008">
    <property type="entry name" value="Dimeric_a/b-barrel"/>
</dbReference>
<dbReference type="RefSeq" id="WP_353944424.1">
    <property type="nucleotide sequence ID" value="NZ_CP159534.1"/>
</dbReference>
<dbReference type="InterPro" id="IPR010753">
    <property type="entry name" value="DUF1330"/>
</dbReference>
<dbReference type="KEGG" id="stac:ABII15_24390"/>
<dbReference type="PANTHER" id="PTHR41521">
    <property type="match status" value="1"/>
</dbReference>
<dbReference type="EMBL" id="CP159534">
    <property type="protein sequence ID" value="XCJ72907.1"/>
    <property type="molecule type" value="Genomic_DNA"/>
</dbReference>
<dbReference type="PANTHER" id="PTHR41521:SF4">
    <property type="entry name" value="BLR0684 PROTEIN"/>
    <property type="match status" value="1"/>
</dbReference>
<dbReference type="SUPFAM" id="SSF54909">
    <property type="entry name" value="Dimeric alpha+beta barrel"/>
    <property type="match status" value="1"/>
</dbReference>
<dbReference type="Gene3D" id="3.30.70.100">
    <property type="match status" value="1"/>
</dbReference>
<dbReference type="AlphaFoldDB" id="A0AAU8IWU9"/>
<gene>
    <name evidence="2" type="ORF">ABII15_24390</name>
</gene>
<accession>A0AAU8IWU9</accession>
<evidence type="ECO:0000313" key="2">
    <source>
        <dbReference type="EMBL" id="XCJ72907.1"/>
    </source>
</evidence>
<feature type="domain" description="DUF1330" evidence="1">
    <location>
        <begin position="2"/>
        <end position="96"/>
    </location>
</feature>
<proteinExistence type="predicted"/>
<protein>
    <submittedName>
        <fullName evidence="2">DUF1330 domain-containing protein</fullName>
    </submittedName>
</protein>
<reference evidence="2" key="1">
    <citation type="submission" date="2024-06" db="EMBL/GenBank/DDBJ databases">
        <title>Streptomyces sp. strain HUAS MG91 genome sequences.</title>
        <authorList>
            <person name="Mo P."/>
        </authorList>
    </citation>
    <scope>NUCLEOTIDE SEQUENCE</scope>
    <source>
        <strain evidence="2">HUAS MG91</strain>
    </source>
</reference>
<dbReference type="Pfam" id="PF07045">
    <property type="entry name" value="DUF1330"/>
    <property type="match status" value="1"/>
</dbReference>
<evidence type="ECO:0000259" key="1">
    <source>
        <dbReference type="Pfam" id="PF07045"/>
    </source>
</evidence>
<name>A0AAU8IWU9_9ACTN</name>
<organism evidence="2">
    <name type="scientific">Streptomyces tabacisoli</name>
    <dbReference type="NCBI Taxonomy" id="3156398"/>
    <lineage>
        <taxon>Bacteria</taxon>
        <taxon>Bacillati</taxon>
        <taxon>Actinomycetota</taxon>
        <taxon>Actinomycetes</taxon>
        <taxon>Kitasatosporales</taxon>
        <taxon>Streptomycetaceae</taxon>
        <taxon>Streptomyces</taxon>
    </lineage>
</organism>
<sequence length="115" mass="12776">MTAYVVAVLRPTQPVHPDVLEYIERVQGTFEPFGGRFLSHGKPGEWVEGERLGDLVIVEFPDLDRAHEWYASDAYREILPLRTDHIPGELVLLDGVPKGYDAADTAAKMRDAGSA</sequence>